<gene>
    <name evidence="3" type="ORF">QR680_013217</name>
</gene>
<dbReference type="EMBL" id="JAUCMV010000002">
    <property type="protein sequence ID" value="KAK0417797.1"/>
    <property type="molecule type" value="Genomic_DNA"/>
</dbReference>
<dbReference type="AlphaFoldDB" id="A0AA39M1W1"/>
<evidence type="ECO:0000313" key="3">
    <source>
        <dbReference type="EMBL" id="KAK0417797.1"/>
    </source>
</evidence>
<protein>
    <submittedName>
        <fullName evidence="3">Uncharacterized protein</fullName>
    </submittedName>
</protein>
<dbReference type="Proteomes" id="UP001175271">
    <property type="component" value="Unassembled WGS sequence"/>
</dbReference>
<keyword evidence="2" id="KW-0732">Signal</keyword>
<comment type="caution">
    <text evidence="3">The sequence shown here is derived from an EMBL/GenBank/DDBJ whole genome shotgun (WGS) entry which is preliminary data.</text>
</comment>
<proteinExistence type="predicted"/>
<accession>A0AA39M1W1</accession>
<organism evidence="3 4">
    <name type="scientific">Steinernema hermaphroditum</name>
    <dbReference type="NCBI Taxonomy" id="289476"/>
    <lineage>
        <taxon>Eukaryota</taxon>
        <taxon>Metazoa</taxon>
        <taxon>Ecdysozoa</taxon>
        <taxon>Nematoda</taxon>
        <taxon>Chromadorea</taxon>
        <taxon>Rhabditida</taxon>
        <taxon>Tylenchina</taxon>
        <taxon>Panagrolaimomorpha</taxon>
        <taxon>Strongyloidoidea</taxon>
        <taxon>Steinernematidae</taxon>
        <taxon>Steinernema</taxon>
    </lineage>
</organism>
<reference evidence="3" key="1">
    <citation type="submission" date="2023-06" db="EMBL/GenBank/DDBJ databases">
        <title>Genomic analysis of the entomopathogenic nematode Steinernema hermaphroditum.</title>
        <authorList>
            <person name="Schwarz E.M."/>
            <person name="Heppert J.K."/>
            <person name="Baniya A."/>
            <person name="Schwartz H.T."/>
            <person name="Tan C.-H."/>
            <person name="Antoshechkin I."/>
            <person name="Sternberg P.W."/>
            <person name="Goodrich-Blair H."/>
            <person name="Dillman A.R."/>
        </authorList>
    </citation>
    <scope>NUCLEOTIDE SEQUENCE</scope>
    <source>
        <strain evidence="3">PS9179</strain>
        <tissue evidence="3">Whole animal</tissue>
    </source>
</reference>
<keyword evidence="4" id="KW-1185">Reference proteome</keyword>
<feature type="compositionally biased region" description="Low complexity" evidence="1">
    <location>
        <begin position="61"/>
        <end position="74"/>
    </location>
</feature>
<feature type="signal peptide" evidence="2">
    <location>
        <begin position="1"/>
        <end position="19"/>
    </location>
</feature>
<sequence length="167" mass="19044">MTPLRSLLVLSSLFAVSYAENYGQTACNPCRLQPQLQYPTQAANSYTGQQPWYQPSSTNTQYQGGQYQPYGDQYSNQRLRDPQTPPPGEPGYLPDYRGDQFTNRQRIEETRALNKPFFDSIGGEPVYPGGVQTNQNYSQQAYLGQQPGYNAQSSYGRRKRRSAHFRH</sequence>
<feature type="region of interest" description="Disordered" evidence="1">
    <location>
        <begin position="147"/>
        <end position="167"/>
    </location>
</feature>
<evidence type="ECO:0000256" key="1">
    <source>
        <dbReference type="SAM" id="MobiDB-lite"/>
    </source>
</evidence>
<feature type="region of interest" description="Disordered" evidence="1">
    <location>
        <begin position="46"/>
        <end position="99"/>
    </location>
</feature>
<evidence type="ECO:0000256" key="2">
    <source>
        <dbReference type="SAM" id="SignalP"/>
    </source>
</evidence>
<evidence type="ECO:0000313" key="4">
    <source>
        <dbReference type="Proteomes" id="UP001175271"/>
    </source>
</evidence>
<feature type="chain" id="PRO_5041202859" evidence="2">
    <location>
        <begin position="20"/>
        <end position="167"/>
    </location>
</feature>
<feature type="compositionally biased region" description="Basic residues" evidence="1">
    <location>
        <begin position="156"/>
        <end position="167"/>
    </location>
</feature>
<feature type="compositionally biased region" description="Polar residues" evidence="1">
    <location>
        <begin position="46"/>
        <end position="60"/>
    </location>
</feature>
<name>A0AA39M1W1_9BILA</name>